<keyword evidence="6" id="KW-1185">Reference proteome</keyword>
<dbReference type="Proteomes" id="UP001609219">
    <property type="component" value="Unassembled WGS sequence"/>
</dbReference>
<evidence type="ECO:0000313" key="5">
    <source>
        <dbReference type="Proteomes" id="UP001609176"/>
    </source>
</evidence>
<dbReference type="Gene3D" id="3.90.220.20">
    <property type="entry name" value="DNA methylase specificity domains"/>
    <property type="match status" value="2"/>
</dbReference>
<evidence type="ECO:0000256" key="2">
    <source>
        <dbReference type="ARBA" id="ARBA00023125"/>
    </source>
</evidence>
<protein>
    <recommendedName>
        <fullName evidence="7">Restriction endonuclease subunit S</fullName>
    </recommendedName>
</protein>
<proteinExistence type="predicted"/>
<reference evidence="5 6" key="1">
    <citation type="submission" date="2024-10" db="EMBL/GenBank/DDBJ databases">
        <authorList>
            <person name="Riesco R."/>
        </authorList>
    </citation>
    <scope>NUCLEOTIDE SEQUENCE [LARGE SCALE GENOMIC DNA]</scope>
    <source>
        <strain evidence="4 5">NCIMB 15448</strain>
        <strain evidence="3 6">NCIMB 15450</strain>
    </source>
</reference>
<dbReference type="InterPro" id="IPR044946">
    <property type="entry name" value="Restrct_endonuc_typeI_TRD_sf"/>
</dbReference>
<sequence>MTLKLSRSEWKCVTLGQVATASKEKVDPGDGSVERFVAGEHMDSDDLKIHRWGNIGEVDLGPAFHRRFHPGQVLYGSRRTYLRKVAVADFDGVCANTTFVAETKDPNILLQDFLPFIMTSQGFQAFAIAESKGSVNPYVNWSDLERFEFNLPPVDVQERLAGLLWAVEWQARSSADVRMQTSAVRSLWFETALRTGKTTKGWDVRPVTDVVTAGPTNGKSVTANDEARGVPTLSISAIRDGKVLGGKAVKYIDVPPADVANFVIEPDDFLVVRGNGNKQLTGRGGLAVGGLPDGCVYPDLLIRLRFDPALILPEFGAAQWNSAWAHNALIKKAKSTNGIWKINGKDIRSHQLIVPPIDDQRKLLLKLETLDNAIDLLDLESSALAVLRASLLSEIFGGQS</sequence>
<evidence type="ECO:0008006" key="7">
    <source>
        <dbReference type="Google" id="ProtNLM"/>
    </source>
</evidence>
<comment type="caution">
    <text evidence="3">The sequence shown here is derived from an EMBL/GenBank/DDBJ whole genome shotgun (WGS) entry which is preliminary data.</text>
</comment>
<dbReference type="EMBL" id="JBIMSN010000114">
    <property type="protein sequence ID" value="MFH5231485.1"/>
    <property type="molecule type" value="Genomic_DNA"/>
</dbReference>
<gene>
    <name evidence="4" type="ORF">ACHIPV_28385</name>
    <name evidence="3" type="ORF">ACHIRB_23370</name>
</gene>
<dbReference type="PANTHER" id="PTHR30408">
    <property type="entry name" value="TYPE-1 RESTRICTION ENZYME ECOKI SPECIFICITY PROTEIN"/>
    <property type="match status" value="1"/>
</dbReference>
<dbReference type="Proteomes" id="UP001609176">
    <property type="component" value="Unassembled WGS sequence"/>
</dbReference>
<keyword evidence="1" id="KW-0680">Restriction system</keyword>
<evidence type="ECO:0000313" key="6">
    <source>
        <dbReference type="Proteomes" id="UP001609219"/>
    </source>
</evidence>
<keyword evidence="2" id="KW-0238">DNA-binding</keyword>
<evidence type="ECO:0000256" key="1">
    <source>
        <dbReference type="ARBA" id="ARBA00022747"/>
    </source>
</evidence>
<dbReference type="SUPFAM" id="SSF116734">
    <property type="entry name" value="DNA methylase specificity domain"/>
    <property type="match status" value="2"/>
</dbReference>
<accession>A0ABW7KC22</accession>
<dbReference type="EMBL" id="JBIMSP010000095">
    <property type="protein sequence ID" value="MFH5245757.1"/>
    <property type="molecule type" value="Genomic_DNA"/>
</dbReference>
<dbReference type="InterPro" id="IPR052021">
    <property type="entry name" value="Type-I_RS_S_subunit"/>
</dbReference>
<organism evidence="3 6">
    <name type="scientific">Antrihabitans spumae</name>
    <dbReference type="NCBI Taxonomy" id="3373370"/>
    <lineage>
        <taxon>Bacteria</taxon>
        <taxon>Bacillati</taxon>
        <taxon>Actinomycetota</taxon>
        <taxon>Actinomycetes</taxon>
        <taxon>Mycobacteriales</taxon>
        <taxon>Nocardiaceae</taxon>
        <taxon>Antrihabitans</taxon>
    </lineage>
</organism>
<evidence type="ECO:0000313" key="4">
    <source>
        <dbReference type="EMBL" id="MFH5245757.1"/>
    </source>
</evidence>
<evidence type="ECO:0000313" key="3">
    <source>
        <dbReference type="EMBL" id="MFH5231485.1"/>
    </source>
</evidence>
<name>A0ABW7KC22_9NOCA</name>
<dbReference type="RefSeq" id="WP_395126514.1">
    <property type="nucleotide sequence ID" value="NZ_JBIMSN010000114.1"/>
</dbReference>
<dbReference type="PANTHER" id="PTHR30408:SF12">
    <property type="entry name" value="TYPE I RESTRICTION ENZYME MJAVIII SPECIFICITY SUBUNIT"/>
    <property type="match status" value="1"/>
</dbReference>